<accession>A0A9W9S3D2</accession>
<sequence>MGPSNQGGSHVLITGVTGHVMFIDNPICLLGTNTGSRLVVLCGPNPSPIPTNRLATFRTGQILPKISATWRHPTTSSTSTLSRPKRENVQSLPGGRSARELARIFSGGSTSDKLSTPSPNDTRTINGAIRQEYENELESIGESDDPLDVYDRYVKWTLNAYPSAQATPESGLLPLLERATKSFLSSSHYRNDPRYLRLWMHYIRLFSDAPRETFAFLARHHIGEGLALFYEEFAAWLEGAGRWTQADEVYRLGMDREARPVERLARKYSEFQQRYEQQSQDAGPSSPALPAVRPALAAKMDPFASTETAANPQASRSAPQPAAPAKTKSGKMKMAIFSDADAAQSSQPATSGQSKGWDSIGSMRERRKENEVEAKPWAGETLKAGKKQVPTQKMAIFRDESNLNPPSEQPSAPKQIPEHHVREAVNPRTGRRERVFVDLEAVYPDHKDPTHEVSFEELRAMKRGWMNKNWREHKEPLKQVSGNAAGDARPTKLKVFKDEPLAEGLEQKPAPDEQPSQSQHHDGPYEGKTGKARKFKVQGETQTIKMKFDSPTSSKARRKSTREPTMTMHTRAATDEIYGIFNQPLKAEMDDAADSLYGSEYEDEDCASTVDSTGTGHISAASSDFGDDETHTFHKSYDDTEYGDGNTTRADSIAGGDWTDFSVSKDVPGGESADATSHSVVSQGDVESEHGTPEKERFIPRMPDDYNPPYGTYRDPAIMAQNRLPFMTPIVERTESSISMTAARSLYNAKTPSKPRSPSGVPQMGDLLSSEFGPMTPYHGDHTVGSAVDVPFSPTAFKALAPKARRREAIIKDSQCNPTDKGIRNTILNSLDPPLAAYPGYHGHVQDSNYASMIQKFVKAHNRKSRNADDDRYETPTLDFPGAERSYTIRRELGAGAYAPVYLAESVDHQRSYGSDSDEENTGKSNPYDSARYPFEAVKVENGPASAWEFYMIRTAHERLRNAPKHTRAVDSIVRAHELHVHPRESFLVEDYRGQGTLLDLVNILRNDSISSTHPSDGGLDESLAMFFSIELFRTIEALHATGILHGDIKADNCLVRLDDSLPTDPPTKALSLLDLGDGSTSTANPRDTPAYAPSGAFGWRAKGLALIDFGRAIDMNAFPSSVQFLADWETETHECNEIREARPWTHQIDLYGIAGVIHILLFGKYLESAPVRTSDANAGAGNRTYRIRESLKRYWDREIWSDVFDLLLNPGAERWIAMEGGGDGDGAGPVLPVLKSMAYVRGRMEEWLTCNAEKKGLALQVRRIEAVLAERKRKLERV</sequence>
<evidence type="ECO:0000313" key="9">
    <source>
        <dbReference type="Proteomes" id="UP001147782"/>
    </source>
</evidence>
<protein>
    <recommendedName>
        <fullName evidence="10">Protein kinase domain-containing protein</fullName>
    </recommendedName>
</protein>
<dbReference type="PROSITE" id="PS50011">
    <property type="entry name" value="PROTEIN_KINASE_DOM"/>
    <property type="match status" value="1"/>
</dbReference>
<evidence type="ECO:0000259" key="7">
    <source>
        <dbReference type="PROSITE" id="PS51489"/>
    </source>
</evidence>
<keyword evidence="2" id="KW-0158">Chromosome</keyword>
<feature type="region of interest" description="Disordered" evidence="5">
    <location>
        <begin position="306"/>
        <end position="389"/>
    </location>
</feature>
<dbReference type="GeneID" id="81438074"/>
<feature type="region of interest" description="Disordered" evidence="5">
    <location>
        <begin position="665"/>
        <end position="707"/>
    </location>
</feature>
<evidence type="ECO:0000313" key="8">
    <source>
        <dbReference type="EMBL" id="KAJ5369874.1"/>
    </source>
</evidence>
<evidence type="ECO:0008006" key="10">
    <source>
        <dbReference type="Google" id="ProtNLM"/>
    </source>
</evidence>
<dbReference type="Gene3D" id="1.25.40.430">
    <property type="match status" value="1"/>
</dbReference>
<keyword evidence="4" id="KW-0137">Centromere</keyword>
<dbReference type="InterPro" id="IPR012572">
    <property type="entry name" value="Mad3/Bub1_II"/>
</dbReference>
<feature type="region of interest" description="Disordered" evidence="5">
    <location>
        <begin position="401"/>
        <end position="420"/>
    </location>
</feature>
<dbReference type="AlphaFoldDB" id="A0A9W9S3D2"/>
<keyword evidence="9" id="KW-1185">Reference proteome</keyword>
<dbReference type="EMBL" id="JAPZBS010000005">
    <property type="protein sequence ID" value="KAJ5369874.1"/>
    <property type="molecule type" value="Genomic_DNA"/>
</dbReference>
<comment type="subcellular location">
    <subcellularLocation>
        <location evidence="1">Chromosome</location>
        <location evidence="1">Centromere</location>
        <location evidence="1">Kinetochore</location>
    </subcellularLocation>
</comment>
<name>A0A9W9S3D2_9EURO</name>
<dbReference type="GO" id="GO:0005524">
    <property type="term" value="F:ATP binding"/>
    <property type="evidence" value="ECO:0007669"/>
    <property type="project" value="InterPro"/>
</dbReference>
<feature type="region of interest" description="Disordered" evidence="5">
    <location>
        <begin position="505"/>
        <end position="566"/>
    </location>
</feature>
<dbReference type="GO" id="GO:0000776">
    <property type="term" value="C:kinetochore"/>
    <property type="evidence" value="ECO:0007669"/>
    <property type="project" value="UniProtKB-KW"/>
</dbReference>
<feature type="domain" description="Protein kinase" evidence="6">
    <location>
        <begin position="887"/>
        <end position="1232"/>
    </location>
</feature>
<organism evidence="8 9">
    <name type="scientific">Penicillium cataractarum</name>
    <dbReference type="NCBI Taxonomy" id="2100454"/>
    <lineage>
        <taxon>Eukaryota</taxon>
        <taxon>Fungi</taxon>
        <taxon>Dikarya</taxon>
        <taxon>Ascomycota</taxon>
        <taxon>Pezizomycotina</taxon>
        <taxon>Eurotiomycetes</taxon>
        <taxon>Eurotiomycetidae</taxon>
        <taxon>Eurotiales</taxon>
        <taxon>Aspergillaceae</taxon>
        <taxon>Penicillium</taxon>
    </lineage>
</organism>
<dbReference type="Pfam" id="PF08171">
    <property type="entry name" value="Mad3_BUB1_II"/>
    <property type="match status" value="1"/>
</dbReference>
<dbReference type="Gene3D" id="1.10.510.10">
    <property type="entry name" value="Transferase(Phosphotransferase) domain 1"/>
    <property type="match status" value="1"/>
</dbReference>
<evidence type="ECO:0000256" key="4">
    <source>
        <dbReference type="ARBA" id="ARBA00023328"/>
    </source>
</evidence>
<dbReference type="GO" id="GO:0005634">
    <property type="term" value="C:nucleus"/>
    <property type="evidence" value="ECO:0007669"/>
    <property type="project" value="TreeGrafter"/>
</dbReference>
<evidence type="ECO:0000256" key="2">
    <source>
        <dbReference type="ARBA" id="ARBA00022454"/>
    </source>
</evidence>
<proteinExistence type="predicted"/>
<dbReference type="GO" id="GO:0032991">
    <property type="term" value="C:protein-containing complex"/>
    <property type="evidence" value="ECO:0007669"/>
    <property type="project" value="UniProtKB-ARBA"/>
</dbReference>
<dbReference type="PANTHER" id="PTHR14030:SF4">
    <property type="entry name" value="BUB1 KINASE, ISOFORM A-RELATED"/>
    <property type="match status" value="1"/>
</dbReference>
<dbReference type="SMART" id="SM00777">
    <property type="entry name" value="Mad3_BUB1_I"/>
    <property type="match status" value="1"/>
</dbReference>
<dbReference type="InterPro" id="IPR000719">
    <property type="entry name" value="Prot_kinase_dom"/>
</dbReference>
<reference evidence="8" key="2">
    <citation type="journal article" date="2023" name="IMA Fungus">
        <title>Comparative genomic study of the Penicillium genus elucidates a diverse pangenome and 15 lateral gene transfer events.</title>
        <authorList>
            <person name="Petersen C."/>
            <person name="Sorensen T."/>
            <person name="Nielsen M.R."/>
            <person name="Sondergaard T.E."/>
            <person name="Sorensen J.L."/>
            <person name="Fitzpatrick D.A."/>
            <person name="Frisvad J.C."/>
            <person name="Nielsen K.L."/>
        </authorList>
    </citation>
    <scope>NUCLEOTIDE SEQUENCE</scope>
    <source>
        <strain evidence="8">IBT 29864</strain>
    </source>
</reference>
<dbReference type="PROSITE" id="PS00108">
    <property type="entry name" value="PROTEIN_KINASE_ST"/>
    <property type="match status" value="1"/>
</dbReference>
<dbReference type="GO" id="GO:0004672">
    <property type="term" value="F:protein kinase activity"/>
    <property type="evidence" value="ECO:0007669"/>
    <property type="project" value="InterPro"/>
</dbReference>
<dbReference type="GO" id="GO:0007094">
    <property type="term" value="P:mitotic spindle assembly checkpoint signaling"/>
    <property type="evidence" value="ECO:0007669"/>
    <property type="project" value="InterPro"/>
</dbReference>
<gene>
    <name evidence="8" type="ORF">N7496_005966</name>
</gene>
<dbReference type="PANTHER" id="PTHR14030">
    <property type="entry name" value="MITOTIC CHECKPOINT SERINE/THREONINE-PROTEIN KINASE BUB1"/>
    <property type="match status" value="1"/>
</dbReference>
<evidence type="ECO:0000256" key="1">
    <source>
        <dbReference type="ARBA" id="ARBA00004629"/>
    </source>
</evidence>
<feature type="compositionally biased region" description="Basic and acidic residues" evidence="5">
    <location>
        <begin position="519"/>
        <end position="529"/>
    </location>
</feature>
<dbReference type="SUPFAM" id="SSF56112">
    <property type="entry name" value="Protein kinase-like (PK-like)"/>
    <property type="match status" value="1"/>
</dbReference>
<feature type="compositionally biased region" description="Low complexity" evidence="5">
    <location>
        <begin position="309"/>
        <end position="325"/>
    </location>
</feature>
<dbReference type="SMART" id="SM00220">
    <property type="entry name" value="S_TKc"/>
    <property type="match status" value="1"/>
</dbReference>
<feature type="domain" description="BUB1 N-terminal" evidence="7">
    <location>
        <begin position="133"/>
        <end position="292"/>
    </location>
</feature>
<dbReference type="InterPro" id="IPR015661">
    <property type="entry name" value="Bub1/Mad3"/>
</dbReference>
<dbReference type="OrthoDB" id="248495at2759"/>
<feature type="region of interest" description="Disordered" evidence="5">
    <location>
        <begin position="909"/>
        <end position="930"/>
    </location>
</feature>
<dbReference type="CDD" id="cd13981">
    <property type="entry name" value="STKc_Bub1_BubR1"/>
    <property type="match status" value="1"/>
</dbReference>
<dbReference type="InterPro" id="IPR013212">
    <property type="entry name" value="Mad3/Bub1_I"/>
</dbReference>
<feature type="compositionally biased region" description="Basic and acidic residues" evidence="5">
    <location>
        <begin position="687"/>
        <end position="704"/>
    </location>
</feature>
<reference evidence="8" key="1">
    <citation type="submission" date="2022-11" db="EMBL/GenBank/DDBJ databases">
        <authorList>
            <person name="Petersen C."/>
        </authorList>
    </citation>
    <scope>NUCLEOTIDE SEQUENCE</scope>
    <source>
        <strain evidence="8">IBT 29864</strain>
    </source>
</reference>
<dbReference type="Pfam" id="PF08311">
    <property type="entry name" value="Mad3_BUB1_I"/>
    <property type="match status" value="1"/>
</dbReference>
<feature type="region of interest" description="Disordered" evidence="5">
    <location>
        <begin position="67"/>
        <end position="97"/>
    </location>
</feature>
<evidence type="ECO:0000256" key="3">
    <source>
        <dbReference type="ARBA" id="ARBA00022838"/>
    </source>
</evidence>
<feature type="compositionally biased region" description="Polar residues" evidence="5">
    <location>
        <begin position="402"/>
        <end position="412"/>
    </location>
</feature>
<dbReference type="Proteomes" id="UP001147782">
    <property type="component" value="Unassembled WGS sequence"/>
</dbReference>
<comment type="caution">
    <text evidence="8">The sequence shown here is derived from an EMBL/GenBank/DDBJ whole genome shotgun (WGS) entry which is preliminary data.</text>
</comment>
<feature type="compositionally biased region" description="Polar residues" evidence="5">
    <location>
        <begin position="539"/>
        <end position="554"/>
    </location>
</feature>
<dbReference type="PROSITE" id="PS51489">
    <property type="entry name" value="BUB1_N"/>
    <property type="match status" value="1"/>
</dbReference>
<keyword evidence="3" id="KW-0995">Kinetochore</keyword>
<dbReference type="GO" id="GO:0051754">
    <property type="term" value="P:meiotic sister chromatid cohesion, centromeric"/>
    <property type="evidence" value="ECO:0007669"/>
    <property type="project" value="TreeGrafter"/>
</dbReference>
<dbReference type="InterPro" id="IPR011009">
    <property type="entry name" value="Kinase-like_dom_sf"/>
</dbReference>
<dbReference type="InterPro" id="IPR008271">
    <property type="entry name" value="Ser/Thr_kinase_AS"/>
</dbReference>
<feature type="compositionally biased region" description="Basic and acidic residues" evidence="5">
    <location>
        <begin position="363"/>
        <end position="374"/>
    </location>
</feature>
<dbReference type="RefSeq" id="XP_056554308.1">
    <property type="nucleotide sequence ID" value="XM_056698895.1"/>
</dbReference>
<feature type="compositionally biased region" description="Low complexity" evidence="5">
    <location>
        <begin position="338"/>
        <end position="347"/>
    </location>
</feature>
<evidence type="ECO:0000259" key="6">
    <source>
        <dbReference type="PROSITE" id="PS50011"/>
    </source>
</evidence>
<evidence type="ECO:0000256" key="5">
    <source>
        <dbReference type="SAM" id="MobiDB-lite"/>
    </source>
</evidence>
<dbReference type="FunFam" id="1.25.40.430:FF:000003">
    <property type="entry name" value="Checkpoint serine/threonine-protein kinase BUB1"/>
    <property type="match status" value="1"/>
</dbReference>